<dbReference type="InterPro" id="IPR043504">
    <property type="entry name" value="Peptidase_S1_PA_chymotrypsin"/>
</dbReference>
<keyword evidence="17" id="KW-1161">Viral attachment to host cell</keyword>
<evidence type="ECO:0000256" key="4">
    <source>
        <dbReference type="ARBA" id="ARBA00022448"/>
    </source>
</evidence>
<dbReference type="Pfam" id="PF00680">
    <property type="entry name" value="RdRP_1"/>
    <property type="match status" value="1"/>
</dbReference>
<evidence type="ECO:0000256" key="11">
    <source>
        <dbReference type="ARBA" id="ARBA00022670"/>
    </source>
</evidence>
<dbReference type="GO" id="GO:0003723">
    <property type="term" value="F:RNA binding"/>
    <property type="evidence" value="ECO:0007669"/>
    <property type="project" value="InterPro"/>
</dbReference>
<dbReference type="GO" id="GO:0034220">
    <property type="term" value="P:monoatomic ion transmembrane transport"/>
    <property type="evidence" value="ECO:0007669"/>
    <property type="project" value="UniProtKB-KW"/>
</dbReference>
<proteinExistence type="predicted"/>
<keyword evidence="16" id="KW-0378">Hydrolase</keyword>
<name>A0AA49FQE1_9PICO</name>
<evidence type="ECO:0000256" key="13">
    <source>
        <dbReference type="ARBA" id="ARBA00022695"/>
    </source>
</evidence>
<evidence type="ECO:0000256" key="1">
    <source>
        <dbReference type="ARBA" id="ARBA00004295"/>
    </source>
</evidence>
<dbReference type="SUPFAM" id="SSF88633">
    <property type="entry name" value="Positive stranded ssRNA viruses"/>
    <property type="match status" value="2"/>
</dbReference>
<dbReference type="InterPro" id="IPR004004">
    <property type="entry name" value="Helic/Pol/Pept_Calicivir-typ"/>
</dbReference>
<keyword evidence="11" id="KW-0645">Protease</keyword>
<dbReference type="Pfam" id="PF00548">
    <property type="entry name" value="Peptidase_C3"/>
    <property type="match status" value="1"/>
</dbReference>
<dbReference type="GO" id="GO:0005524">
    <property type="term" value="F:ATP binding"/>
    <property type="evidence" value="ECO:0007669"/>
    <property type="project" value="UniProtKB-KW"/>
</dbReference>
<comment type="subcellular location">
    <subcellularLocation>
        <location evidence="1">Host cytoplasmic vesicle membrane</location>
        <topology evidence="1">Peripheral membrane protein</topology>
        <orientation evidence="1">Cytoplasmic side</orientation>
    </subcellularLocation>
    <subcellularLocation>
        <location evidence="2">Virion</location>
    </subcellularLocation>
</comment>
<dbReference type="InterPro" id="IPR043502">
    <property type="entry name" value="DNA/RNA_pol_sf"/>
</dbReference>
<keyword evidence="5" id="KW-0696">RNA-directed RNA polymerase</keyword>
<evidence type="ECO:0000313" key="33">
    <source>
        <dbReference type="EMBL" id="WIW43212.1"/>
    </source>
</evidence>
<dbReference type="GO" id="GO:0003724">
    <property type="term" value="F:RNA helicase activity"/>
    <property type="evidence" value="ECO:0007669"/>
    <property type="project" value="InterPro"/>
</dbReference>
<dbReference type="GO" id="GO:0015267">
    <property type="term" value="F:channel activity"/>
    <property type="evidence" value="ECO:0007669"/>
    <property type="project" value="UniProtKB-KW"/>
</dbReference>
<dbReference type="GO" id="GO:0019062">
    <property type="term" value="P:virion attachment to host cell"/>
    <property type="evidence" value="ECO:0007669"/>
    <property type="project" value="UniProtKB-KW"/>
</dbReference>
<keyword evidence="9" id="KW-0167">Capsid protein</keyword>
<evidence type="ECO:0000259" key="32">
    <source>
        <dbReference type="PROSITE" id="PS51218"/>
    </source>
</evidence>
<dbReference type="SUPFAM" id="SSF50494">
    <property type="entry name" value="Trypsin-like serine proteases"/>
    <property type="match status" value="1"/>
</dbReference>
<keyword evidence="23" id="KW-0693">Viral RNA replication</keyword>
<dbReference type="InterPro" id="IPR007094">
    <property type="entry name" value="RNA-dir_pol_PSvirus"/>
</dbReference>
<dbReference type="Gene3D" id="2.40.10.10">
    <property type="entry name" value="Trypsin-like serine proteases"/>
    <property type="match status" value="1"/>
</dbReference>
<evidence type="ECO:0000256" key="16">
    <source>
        <dbReference type="ARBA" id="ARBA00022801"/>
    </source>
</evidence>
<protein>
    <recommendedName>
        <fullName evidence="3">Genome polyprotein</fullName>
    </recommendedName>
</protein>
<dbReference type="GO" id="GO:0006351">
    <property type="term" value="P:DNA-templated transcription"/>
    <property type="evidence" value="ECO:0007669"/>
    <property type="project" value="InterPro"/>
</dbReference>
<evidence type="ECO:0000256" key="17">
    <source>
        <dbReference type="ARBA" id="ARBA00022804"/>
    </source>
</evidence>
<keyword evidence="6" id="KW-1036">Host cytoplasmic vesicle</keyword>
<evidence type="ECO:0000256" key="29">
    <source>
        <dbReference type="ARBA" id="ARBA00023303"/>
    </source>
</evidence>
<feature type="domain" description="RdRp catalytic" evidence="31">
    <location>
        <begin position="1945"/>
        <end position="2059"/>
    </location>
</feature>
<accession>A0AA49FQE1</accession>
<evidence type="ECO:0000256" key="22">
    <source>
        <dbReference type="ARBA" id="ARBA00022870"/>
    </source>
</evidence>
<keyword evidence="20" id="KW-0067">ATP-binding</keyword>
<dbReference type="GO" id="GO:0039618">
    <property type="term" value="C:T=pseudo3 icosahedral viral capsid"/>
    <property type="evidence" value="ECO:0007669"/>
    <property type="project" value="UniProtKB-KW"/>
</dbReference>
<dbReference type="PRINTS" id="PR00918">
    <property type="entry name" value="CALICVIRUSNS"/>
</dbReference>
<keyword evidence="25" id="KW-0406">Ion transport</keyword>
<sequence length="2218" mass="243597">MDPFSFATIAGGELVSSLLGSEAATGVTNAINTGMDMLTSTLSNTSINAPDTPSGVPQTSTPVSVAPTSGGGEVITQPPPSVAVPAVDTTVTTPAASSQSLGAATGGANAPQGVSFEDQSFANTLSPDLQADLTRKLTRVSTTTYNANSKPFEDLVTIHLPRDYYVSYPQAPPFATAMFLRYVKTKFIAEVQVNAPMGCAGIVVAYYLPPFVNEQYDHTTVFNSPHVIIDVARQSTAQFIIPYASTTPFVPVDSTDMGSVRLMPLTPFRSPTGTSATVTFVTYLAAVESVLSCPRPRRQIFSTVATNPEYVIPITPGSLNIANSQVSSHAQSLSLASEGFRIDHTTPGGQHPVRDFKWLAMRPGSRTDSWWFDWPATNIAESRLFAYNIDIGKSVGTLGMIANSFAYARGSLNITVMVASSVFNQGRLRIAAEPSGEDAFDNQSSMAVLFTILDISKSNTATLTVPYTSQSWLRRLTGSTWVRLSIFVNNPLTFNASSIDSVRVGIFLSFGNDVEVYVPHSNDMLYHAPPVPSQMADPFGPQLVTTDLTQGVSTPQPIVPDHPMFSVSHSSVEHLLGRFWQVTDVLMAQHTIELFPVPFPANTHAAIARSMAFWNGEPVFAVVNPNPFPIEVTHFWDENPVMVPSAMASRGSIIVPAQGNTMFSVPFYSATPVRSTDSNATLGSLVARTMNADHRGQVTLYAALRSANFFFPRPVPDWVIPGSTAALSSYRATLGMLTARGLNPDSAPRTAISRVMAAAASAAAQGPRNSHDLSFLLLLSGDVEENPGPCVIVHDPLNNEYMLEVGGMLLAITWPRDIDKLKLKASKGKSLCKWPRAEKCPRFSLRSPPLREWHIYGPTIYDWILADYFPCKPEITLCVHGLTTVEDPKVHVILDGFVLPVSRLARVDTIMMATWALAMAPKWFAGLPFSVPRAPPLLPPELRQTIAQRMADIAGSASSAIPQGPFDWISAWFDTYALKATLRNYAPVLIKAAIHLYAIHVAKDPVVTLLLGGMVMYDMSTCKAPPAIAILIEALACGTWDAFKAATTPLFLELPSVAWNRIHRAFTRLCARAQDFKKFTDVARSIAWWITAIGKLLQYIWFNWINPPTQDPDVQLAIADVLVNSNAFLAEASASPTKTQELAQKKKELITKLHYVLKTPGLPAEAHRLTQNAFNKILAVQTAPPPRPPLRVEPVGVWIAGEPGTGKSLLMSALSVDLAKHFNWGIYSHPTGSDYFDLYTNQEIHMIDDLGQSKEEKDLKILCQCISTVPFVVPIADLEGKGTYYNGKVVLATTNRLDFATYTLTTPGALQRRFPITVEVLKSPWTLDKASFDNRSFFRIQGSNKQPVRYDTLLQSIISLVEARESFAQSPSPVRAVADPAQEFLEGTSVDPDLEAVEEMSMEMDTPAHHDAWWRRMVGGVVAIDPVLPFLSDTQRDAHVQDLAARLFSSVSRRAIPEWVTLAFGAAGAFCAIRAFVSTVSTWLGSSGVAKEEKAPSQGPYNPTGTAVRVSARELARKADPQGPWSAPCHHLFKHTGYIQLECGTLYFCAVSSRTIIINTHMFRDLPENFTITTLLGEFKVNKSKLQLRSDGDITYAKCMQIPPHRTIQPVPEIAQGVQTMLLFSTPTGNYIQTVEKCASFPNVKFWHGTQTLTYAYNTSTRPGMCGGLLVCLHEGNWVPVGIHMAGTPSQGFSAGFVSPYLFESARAQGQIVTIKEVPRFTLGFCPKTKYMPSPVSLVVESDLAPAPLSAFDPRLEVKRDSNSLFLLEKFKKYDRDVKCRSPELLTAVADEYFTKLQSLFTRPARPVSLETAVFDTVTPMDHRASAGPKYPGIKRSELIDFQHRTVHDTLRADVHTLTQDLEQGRFEGVVFSSFFKDELRSWDKIRAGDTRVVECSSLDFTVAFRMQFLEVLIVLYGSDMVETGLGPGINVYTQLYPAFSQLYEKNLCLDFRKYDSRLSTEVMVQGARVLANLTTDPEVSMNFFWPIINSTHQVACYDVSVGGGMPSGCPITALYNSVCNILMMSYALLKCNPDVQFITFAYGDDNVVSVDQDISLDRFTSILREEFGMEPTAPDKTLNYSFVSPAEVTFLKRTLRVTPEYPLPVPVLPLDSMLSRICWCKGRREFVDQLRSFVTELALYGRETYTTVQAALLPAANLPPWDFAYRSAASVLGLEDMTHSPSFSFYCPLPPPVSTEDALSALTKMTQSLSFDEVVPQ</sequence>
<dbReference type="GO" id="GO:0046718">
    <property type="term" value="P:symbiont entry into host cell"/>
    <property type="evidence" value="ECO:0007669"/>
    <property type="project" value="UniProtKB-KW"/>
</dbReference>
<evidence type="ECO:0000256" key="18">
    <source>
        <dbReference type="ARBA" id="ARBA00022806"/>
    </source>
</evidence>
<dbReference type="SUPFAM" id="SSF52540">
    <property type="entry name" value="P-loop containing nucleoside triphosphate hydrolases"/>
    <property type="match status" value="1"/>
</dbReference>
<evidence type="ECO:0000256" key="27">
    <source>
        <dbReference type="ARBA" id="ARBA00023200"/>
    </source>
</evidence>
<evidence type="ECO:0000256" key="26">
    <source>
        <dbReference type="ARBA" id="ARBA00023136"/>
    </source>
</evidence>
<evidence type="ECO:0000256" key="19">
    <source>
        <dbReference type="ARBA" id="ARBA00022807"/>
    </source>
</evidence>
<evidence type="ECO:0000256" key="8">
    <source>
        <dbReference type="ARBA" id="ARBA00022553"/>
    </source>
</evidence>
<evidence type="ECO:0000256" key="21">
    <source>
        <dbReference type="ARBA" id="ARBA00022844"/>
    </source>
</evidence>
<keyword evidence="21" id="KW-0946">Virion</keyword>
<dbReference type="GO" id="GO:0039694">
    <property type="term" value="P:viral RNA genome replication"/>
    <property type="evidence" value="ECO:0007669"/>
    <property type="project" value="InterPro"/>
</dbReference>
<dbReference type="InterPro" id="IPR029053">
    <property type="entry name" value="Viral_coat"/>
</dbReference>
<dbReference type="Pfam" id="PF00073">
    <property type="entry name" value="Rhv"/>
    <property type="match status" value="1"/>
</dbReference>
<evidence type="ECO:0000256" key="20">
    <source>
        <dbReference type="ARBA" id="ARBA00022840"/>
    </source>
</evidence>
<evidence type="ECO:0000256" key="24">
    <source>
        <dbReference type="ARBA" id="ARBA00023039"/>
    </source>
</evidence>
<dbReference type="InterPro" id="IPR027417">
    <property type="entry name" value="P-loop_NTPase"/>
</dbReference>
<keyword evidence="22" id="KW-1043">Host membrane</keyword>
<dbReference type="InterPro" id="IPR009003">
    <property type="entry name" value="Peptidase_S1_PA"/>
</dbReference>
<dbReference type="GO" id="GO:0044162">
    <property type="term" value="C:host cell cytoplasmic vesicle membrane"/>
    <property type="evidence" value="ECO:0007669"/>
    <property type="project" value="UniProtKB-SubCell"/>
</dbReference>
<evidence type="ECO:0000256" key="3">
    <source>
        <dbReference type="ARBA" id="ARBA00020107"/>
    </source>
</evidence>
<dbReference type="InterPro" id="IPR000199">
    <property type="entry name" value="Peptidase_C3A/C3B_picornavir"/>
</dbReference>
<keyword evidence="29" id="KW-0407">Ion channel</keyword>
<dbReference type="GO" id="GO:0005198">
    <property type="term" value="F:structural molecule activity"/>
    <property type="evidence" value="ECO:0007669"/>
    <property type="project" value="InterPro"/>
</dbReference>
<keyword evidence="26" id="KW-0472">Membrane</keyword>
<evidence type="ECO:0000256" key="23">
    <source>
        <dbReference type="ARBA" id="ARBA00022953"/>
    </source>
</evidence>
<dbReference type="CDD" id="cd00205">
    <property type="entry name" value="rhv_like"/>
    <property type="match status" value="2"/>
</dbReference>
<evidence type="ECO:0000256" key="10">
    <source>
        <dbReference type="ARBA" id="ARBA00022581"/>
    </source>
</evidence>
<keyword evidence="19" id="KW-0788">Thiol protease</keyword>
<dbReference type="GO" id="GO:0006508">
    <property type="term" value="P:proteolysis"/>
    <property type="evidence" value="ECO:0007669"/>
    <property type="project" value="UniProtKB-KW"/>
</dbReference>
<dbReference type="InterPro" id="IPR001205">
    <property type="entry name" value="RNA-dir_pol_C"/>
</dbReference>
<evidence type="ECO:0000256" key="30">
    <source>
        <dbReference type="SAM" id="MobiDB-lite"/>
    </source>
</evidence>
<dbReference type="SUPFAM" id="SSF56672">
    <property type="entry name" value="DNA/RNA polymerases"/>
    <property type="match status" value="1"/>
</dbReference>
<evidence type="ECO:0000256" key="9">
    <source>
        <dbReference type="ARBA" id="ARBA00022561"/>
    </source>
</evidence>
<dbReference type="InterPro" id="IPR000605">
    <property type="entry name" value="Helicase_SF3_ssDNA/RNA_vir"/>
</dbReference>
<evidence type="ECO:0000256" key="5">
    <source>
        <dbReference type="ARBA" id="ARBA00022484"/>
    </source>
</evidence>
<feature type="compositionally biased region" description="Polar residues" evidence="30">
    <location>
        <begin position="42"/>
        <end position="67"/>
    </location>
</feature>
<dbReference type="EMBL" id="OQ818317">
    <property type="protein sequence ID" value="WIW43212.1"/>
    <property type="molecule type" value="Genomic_RNA"/>
</dbReference>
<feature type="region of interest" description="Disordered" evidence="30">
    <location>
        <begin position="42"/>
        <end position="80"/>
    </location>
</feature>
<dbReference type="InterPro" id="IPR033703">
    <property type="entry name" value="Rhv-like"/>
</dbReference>
<dbReference type="GO" id="GO:0004197">
    <property type="term" value="F:cysteine-type endopeptidase activity"/>
    <property type="evidence" value="ECO:0007669"/>
    <property type="project" value="InterPro"/>
</dbReference>
<keyword evidence="13" id="KW-0548">Nucleotidyltransferase</keyword>
<evidence type="ECO:0000256" key="25">
    <source>
        <dbReference type="ARBA" id="ARBA00023065"/>
    </source>
</evidence>
<evidence type="ECO:0000256" key="7">
    <source>
        <dbReference type="ARBA" id="ARBA00022520"/>
    </source>
</evidence>
<keyword evidence="4" id="KW-0813">Transport</keyword>
<keyword evidence="12" id="KW-0808">Transferase</keyword>
<keyword evidence="14" id="KW-1143">T=pseudo3 icosahedral capsid protein</keyword>
<keyword evidence="24" id="KW-1182">Viral ion channel</keyword>
<evidence type="ECO:0000256" key="28">
    <source>
        <dbReference type="ARBA" id="ARBA00023296"/>
    </source>
</evidence>
<evidence type="ECO:0000256" key="2">
    <source>
        <dbReference type="ARBA" id="ARBA00004328"/>
    </source>
</evidence>
<keyword evidence="27" id="KW-1035">Host cytoplasm</keyword>
<evidence type="ECO:0000256" key="12">
    <source>
        <dbReference type="ARBA" id="ARBA00022679"/>
    </source>
</evidence>
<evidence type="ECO:0000256" key="6">
    <source>
        <dbReference type="ARBA" id="ARBA00022488"/>
    </source>
</evidence>
<keyword evidence="28" id="KW-1160">Virus entry into host cell</keyword>
<dbReference type="PROSITE" id="PS50507">
    <property type="entry name" value="RDRP_SSRNA_POS"/>
    <property type="match status" value="1"/>
</dbReference>
<dbReference type="PROSITE" id="PS51218">
    <property type="entry name" value="SF3_HELICASE_2"/>
    <property type="match status" value="1"/>
</dbReference>
<dbReference type="InterPro" id="IPR043128">
    <property type="entry name" value="Rev_trsase/Diguanyl_cyclase"/>
</dbReference>
<dbReference type="InterPro" id="IPR014759">
    <property type="entry name" value="Helicase_SF3_ssRNA_vir"/>
</dbReference>
<keyword evidence="10" id="KW-0945">Host-virus interaction</keyword>
<dbReference type="InterPro" id="IPR001676">
    <property type="entry name" value="Picornavirus_capsid"/>
</dbReference>
<reference evidence="33" key="1">
    <citation type="submission" date="2023-04" db="EMBL/GenBank/DDBJ databases">
        <authorList>
            <person name="Kettenburg G."/>
            <person name="Kistler A."/>
            <person name="Ranaivoson H.C."/>
            <person name="Ahyong V."/>
            <person name="Derisi J.L."/>
            <person name="Tato C.M."/>
            <person name="Brook C.E."/>
        </authorList>
    </citation>
    <scope>NUCLEOTIDE SEQUENCE</scope>
    <source>
        <strain evidence="33">KEL148</strain>
    </source>
</reference>
<keyword evidence="15" id="KW-0547">Nucleotide-binding</keyword>
<dbReference type="GO" id="GO:0003968">
    <property type="term" value="F:RNA-directed RNA polymerase activity"/>
    <property type="evidence" value="ECO:0007669"/>
    <property type="project" value="UniProtKB-KW"/>
</dbReference>
<dbReference type="Gene3D" id="2.60.120.20">
    <property type="match status" value="2"/>
</dbReference>
<dbReference type="Gene3D" id="3.30.70.270">
    <property type="match status" value="1"/>
</dbReference>
<dbReference type="Pfam" id="PF00910">
    <property type="entry name" value="RNA_helicase"/>
    <property type="match status" value="1"/>
</dbReference>
<keyword evidence="7" id="KW-0191">Covalent protein-RNA linkage</keyword>
<evidence type="ECO:0000256" key="14">
    <source>
        <dbReference type="ARBA" id="ARBA00022706"/>
    </source>
</evidence>
<keyword evidence="18" id="KW-0347">Helicase</keyword>
<feature type="domain" description="SF3 helicase" evidence="32">
    <location>
        <begin position="1174"/>
        <end position="1335"/>
    </location>
</feature>
<evidence type="ECO:0000259" key="31">
    <source>
        <dbReference type="PROSITE" id="PS50507"/>
    </source>
</evidence>
<keyword evidence="8" id="KW-0597">Phosphoprotein</keyword>
<organism evidence="33">
    <name type="scientific">Eidolon dupreanum kunsagivirus</name>
    <dbReference type="NCBI Taxonomy" id="3044251"/>
    <lineage>
        <taxon>Viruses</taxon>
        <taxon>Riboviria</taxon>
        <taxon>Orthornavirae</taxon>
        <taxon>Pisuviricota</taxon>
        <taxon>Pisoniviricetes</taxon>
        <taxon>Picornavirales</taxon>
        <taxon>Picornaviridae</taxon>
        <taxon>Paavivirinae</taxon>
        <taxon>Kunsagivirus</taxon>
    </lineage>
</organism>
<evidence type="ECO:0000256" key="15">
    <source>
        <dbReference type="ARBA" id="ARBA00022741"/>
    </source>
</evidence>